<organism evidence="1 2">
    <name type="scientific">Streptococcus gallolyticus</name>
    <dbReference type="NCBI Taxonomy" id="315405"/>
    <lineage>
        <taxon>Bacteria</taxon>
        <taxon>Bacillati</taxon>
        <taxon>Bacillota</taxon>
        <taxon>Bacilli</taxon>
        <taxon>Lactobacillales</taxon>
        <taxon>Streptococcaceae</taxon>
        <taxon>Streptococcus</taxon>
    </lineage>
</organism>
<dbReference type="RefSeq" id="WP_172473417.1">
    <property type="nucleotide sequence ID" value="NZ_CP050959.1"/>
</dbReference>
<protein>
    <submittedName>
        <fullName evidence="1">Uncharacterized protein</fullName>
    </submittedName>
</protein>
<proteinExistence type="predicted"/>
<accession>A0AAE6YQ89</accession>
<name>A0AAE6YQ89_9STRE</name>
<dbReference type="EMBL" id="CP050959">
    <property type="protein sequence ID" value="QIX73669.1"/>
    <property type="molecule type" value="Genomic_DNA"/>
</dbReference>
<evidence type="ECO:0000313" key="1">
    <source>
        <dbReference type="EMBL" id="QIX73669.1"/>
    </source>
</evidence>
<sequence length="114" mass="13725">MEEFRRDLLQFATMLLDYLIRRPFTLKVKLIVLGELDGIINFDTKTYESLKEKPYFSSLTDLEIDFTYMSNRLRKAVRNEHQIYHEVNYDVLDTIKSGDVFFYDNHGKIRFEVE</sequence>
<dbReference type="AlphaFoldDB" id="A0AAE6YQ89"/>
<evidence type="ECO:0000313" key="2">
    <source>
        <dbReference type="Proteomes" id="UP000503130"/>
    </source>
</evidence>
<reference evidence="1 2" key="1">
    <citation type="submission" date="2019-09" db="EMBL/GenBank/DDBJ databases">
        <title>FDA dAtabase for Regulatory Grade micrObial Sequences (FDA-ARGOS): Supporting development and validation of Infectious Disease Dx tests.</title>
        <authorList>
            <person name="Sciortino C."/>
            <person name="Tallon L."/>
            <person name="Sadzewicz L."/>
            <person name="Vavikolanu K."/>
            <person name="Mehta A."/>
            <person name="Aluvathingal J."/>
            <person name="Nadendla S."/>
            <person name="Nandy P."/>
            <person name="Geyer C."/>
            <person name="Yan Y."/>
            <person name="Sichtig H."/>
        </authorList>
    </citation>
    <scope>NUCLEOTIDE SEQUENCE [LARGE SCALE GENOMIC DNA]</scope>
    <source>
        <strain evidence="1 2">FDAARGOS_666</strain>
    </source>
</reference>
<gene>
    <name evidence="1" type="ORF">FOB74_03820</name>
</gene>
<dbReference type="Proteomes" id="UP000503130">
    <property type="component" value="Chromosome"/>
</dbReference>